<feature type="transmembrane region" description="Helical" evidence="5">
    <location>
        <begin position="97"/>
        <end position="120"/>
    </location>
</feature>
<reference evidence="6 7" key="1">
    <citation type="journal article" date="2014" name="BMC Genomics">
        <title>Genome sequencing of four Aureobasidium pullulans varieties: biotechnological potential, stress tolerance, and description of new species.</title>
        <authorList>
            <person name="Gostin Ar C."/>
            <person name="Ohm R.A."/>
            <person name="Kogej T."/>
            <person name="Sonjak S."/>
            <person name="Turk M."/>
            <person name="Zajc J."/>
            <person name="Zalar P."/>
            <person name="Grube M."/>
            <person name="Sun H."/>
            <person name="Han J."/>
            <person name="Sharma A."/>
            <person name="Chiniquy J."/>
            <person name="Ngan C.Y."/>
            <person name="Lipzen A."/>
            <person name="Barry K."/>
            <person name="Grigoriev I.V."/>
            <person name="Gunde-Cimerman N."/>
        </authorList>
    </citation>
    <scope>NUCLEOTIDE SEQUENCE [LARGE SCALE GENOMIC DNA]</scope>
    <source>
        <strain evidence="6 7">EXF-2481</strain>
    </source>
</reference>
<dbReference type="Gene3D" id="1.20.1280.290">
    <property type="match status" value="1"/>
</dbReference>
<feature type="transmembrane region" description="Helical" evidence="5">
    <location>
        <begin position="210"/>
        <end position="238"/>
    </location>
</feature>
<dbReference type="GeneID" id="25368600"/>
<dbReference type="OrthoDB" id="19344at2759"/>
<gene>
    <name evidence="6" type="ORF">AUEXF2481DRAFT_494567</name>
</gene>
<organism evidence="6 7">
    <name type="scientific">Aureobasidium subglaciale (strain EXF-2481)</name>
    <name type="common">Aureobasidium pullulans var. subglaciale</name>
    <dbReference type="NCBI Taxonomy" id="1043005"/>
    <lineage>
        <taxon>Eukaryota</taxon>
        <taxon>Fungi</taxon>
        <taxon>Dikarya</taxon>
        <taxon>Ascomycota</taxon>
        <taxon>Pezizomycotina</taxon>
        <taxon>Dothideomycetes</taxon>
        <taxon>Dothideomycetidae</taxon>
        <taxon>Dothideales</taxon>
        <taxon>Saccotheciaceae</taxon>
        <taxon>Aureobasidium</taxon>
    </lineage>
</organism>
<feature type="transmembrane region" description="Helical" evidence="5">
    <location>
        <begin position="244"/>
        <end position="266"/>
    </location>
</feature>
<proteinExistence type="predicted"/>
<evidence type="ECO:0000256" key="1">
    <source>
        <dbReference type="ARBA" id="ARBA00004141"/>
    </source>
</evidence>
<dbReference type="HOGENOM" id="CLU_033734_1_0_1"/>
<dbReference type="InterPro" id="IPR006603">
    <property type="entry name" value="PQ-loop_rpt"/>
</dbReference>
<keyword evidence="2 5" id="KW-0812">Transmembrane</keyword>
<evidence type="ECO:0000313" key="6">
    <source>
        <dbReference type="EMBL" id="KEQ98569.1"/>
    </source>
</evidence>
<sequence>MDIMSIISQDNCKKMSEPSTGQFAVSCALLAWLLISYIPQFARIISRKSAEGLSTLYILLGSISGTCAVANIMVLPASQTDISCCRHYTRFGCISRLLGIFQVVSGVSLFWCIMFLYVYFSEEEADAQLHGRRRSLSSPDRTFRRAKRAIRLLITVVAFAFGVLMVSAVVLKCFPWYSQEWANVLGVCVAGFACVQWVPQVWTTIHLGHLGSLSLASICMGAPYTWIFGINMIIRLGLSGWSVWIVYVLVGVMQFILIITAIIYMIRDRRKARRADATSATANSSIKRDVSESPSIRALRPQLDRWNSFAAAAAAAAEGQSERTPLLAARNAHVEETASPRRVCQTGDVLSSGQVMDVTNNEESEMSPSRW</sequence>
<evidence type="ECO:0000256" key="5">
    <source>
        <dbReference type="SAM" id="Phobius"/>
    </source>
</evidence>
<keyword evidence="4 5" id="KW-0472">Membrane</keyword>
<accession>A0A074YQX3</accession>
<dbReference type="OMA" id="QWARIIS"/>
<dbReference type="SMART" id="SM00679">
    <property type="entry name" value="CTNS"/>
    <property type="match status" value="2"/>
</dbReference>
<keyword evidence="3 5" id="KW-1133">Transmembrane helix</keyword>
<dbReference type="InParanoid" id="A0A074YQX3"/>
<dbReference type="AlphaFoldDB" id="A0A074YQX3"/>
<keyword evidence="7" id="KW-1185">Reference proteome</keyword>
<evidence type="ECO:0000256" key="3">
    <source>
        <dbReference type="ARBA" id="ARBA00022989"/>
    </source>
</evidence>
<comment type="subcellular location">
    <subcellularLocation>
        <location evidence="1">Membrane</location>
        <topology evidence="1">Multi-pass membrane protein</topology>
    </subcellularLocation>
</comment>
<feature type="transmembrane region" description="Helical" evidence="5">
    <location>
        <begin position="181"/>
        <end position="198"/>
    </location>
</feature>
<evidence type="ECO:0000256" key="4">
    <source>
        <dbReference type="ARBA" id="ARBA00023136"/>
    </source>
</evidence>
<feature type="transmembrane region" description="Helical" evidence="5">
    <location>
        <begin position="23"/>
        <end position="44"/>
    </location>
</feature>
<feature type="transmembrane region" description="Helical" evidence="5">
    <location>
        <begin position="149"/>
        <end position="169"/>
    </location>
</feature>
<dbReference type="Proteomes" id="UP000030641">
    <property type="component" value="Unassembled WGS sequence"/>
</dbReference>
<protein>
    <recommendedName>
        <fullName evidence="8">PQ loop repeat protein</fullName>
    </recommendedName>
</protein>
<evidence type="ECO:0000313" key="7">
    <source>
        <dbReference type="Proteomes" id="UP000030641"/>
    </source>
</evidence>
<dbReference type="EMBL" id="KL584752">
    <property type="protein sequence ID" value="KEQ98569.1"/>
    <property type="molecule type" value="Genomic_DNA"/>
</dbReference>
<feature type="transmembrane region" description="Helical" evidence="5">
    <location>
        <begin position="56"/>
        <end position="77"/>
    </location>
</feature>
<name>A0A074YQX3_AURSE</name>
<evidence type="ECO:0008006" key="8">
    <source>
        <dbReference type="Google" id="ProtNLM"/>
    </source>
</evidence>
<dbReference type="Pfam" id="PF04193">
    <property type="entry name" value="PQ-loop"/>
    <property type="match status" value="1"/>
</dbReference>
<dbReference type="RefSeq" id="XP_013347100.1">
    <property type="nucleotide sequence ID" value="XM_013491646.1"/>
</dbReference>
<evidence type="ECO:0000256" key="2">
    <source>
        <dbReference type="ARBA" id="ARBA00022692"/>
    </source>
</evidence>
<dbReference type="GO" id="GO:0016020">
    <property type="term" value="C:membrane"/>
    <property type="evidence" value="ECO:0007669"/>
    <property type="project" value="UniProtKB-SubCell"/>
</dbReference>